<feature type="binding site" evidence="3">
    <location>
        <begin position="33"/>
        <end position="36"/>
    </location>
    <ligand>
        <name>substrate</name>
    </ligand>
</feature>
<feature type="binding site" evidence="3">
    <location>
        <position position="129"/>
    </location>
    <ligand>
        <name>substrate</name>
    </ligand>
</feature>
<proteinExistence type="inferred from homology"/>
<dbReference type="PANTHER" id="PTHR11934">
    <property type="entry name" value="RIBOSE-5-PHOSPHATE ISOMERASE"/>
    <property type="match status" value="1"/>
</dbReference>
<dbReference type="SUPFAM" id="SSF75445">
    <property type="entry name" value="D-ribose-5-phosphate isomerase (RpiA), lid domain"/>
    <property type="match status" value="1"/>
</dbReference>
<dbReference type="PANTHER" id="PTHR11934:SF0">
    <property type="entry name" value="RIBOSE-5-PHOSPHATE ISOMERASE"/>
    <property type="match status" value="1"/>
</dbReference>
<feature type="binding site" evidence="3">
    <location>
        <begin position="89"/>
        <end position="92"/>
    </location>
    <ligand>
        <name>substrate</name>
    </ligand>
</feature>
<evidence type="ECO:0000256" key="2">
    <source>
        <dbReference type="ARBA" id="ARBA00023235"/>
    </source>
</evidence>
<dbReference type="SUPFAM" id="SSF100950">
    <property type="entry name" value="NagB/RpiA/CoA transferase-like"/>
    <property type="match status" value="1"/>
</dbReference>
<organism evidence="4 5">
    <name type="scientific">Thermosporothrix hazakensis</name>
    <dbReference type="NCBI Taxonomy" id="644383"/>
    <lineage>
        <taxon>Bacteria</taxon>
        <taxon>Bacillati</taxon>
        <taxon>Chloroflexota</taxon>
        <taxon>Ktedonobacteria</taxon>
        <taxon>Ktedonobacterales</taxon>
        <taxon>Thermosporotrichaceae</taxon>
        <taxon>Thermosporothrix</taxon>
    </lineage>
</organism>
<dbReference type="GO" id="GO:0006014">
    <property type="term" value="P:D-ribose metabolic process"/>
    <property type="evidence" value="ECO:0007669"/>
    <property type="project" value="TreeGrafter"/>
</dbReference>
<dbReference type="InterPro" id="IPR020672">
    <property type="entry name" value="Ribose5P_isomerase_typA_subgr"/>
</dbReference>
<dbReference type="NCBIfam" id="TIGR00021">
    <property type="entry name" value="rpiA"/>
    <property type="match status" value="1"/>
</dbReference>
<dbReference type="GO" id="GO:0009052">
    <property type="term" value="P:pentose-phosphate shunt, non-oxidative branch"/>
    <property type="evidence" value="ECO:0007669"/>
    <property type="project" value="UniProtKB-UniRule"/>
</dbReference>
<dbReference type="FunFam" id="3.40.50.1360:FF:000001">
    <property type="entry name" value="Ribose-5-phosphate isomerase A"/>
    <property type="match status" value="1"/>
</dbReference>
<comment type="similarity">
    <text evidence="3">Belongs to the ribose 5-phosphate isomerase family.</text>
</comment>
<comment type="function">
    <text evidence="3">Catalyzes the reversible conversion of ribose-5-phosphate to ribulose 5-phosphate.</text>
</comment>
<dbReference type="EMBL" id="QKUF01000001">
    <property type="protein sequence ID" value="PZW36381.1"/>
    <property type="molecule type" value="Genomic_DNA"/>
</dbReference>
<dbReference type="RefSeq" id="WP_111318573.1">
    <property type="nucleotide sequence ID" value="NZ_BIFX01000001.1"/>
</dbReference>
<accession>A0A326UET8</accession>
<keyword evidence="5" id="KW-1185">Reference proteome</keyword>
<dbReference type="HAMAP" id="MF_00170">
    <property type="entry name" value="Rib_5P_isom_A"/>
    <property type="match status" value="1"/>
</dbReference>
<reference evidence="4 5" key="1">
    <citation type="submission" date="2018-06" db="EMBL/GenBank/DDBJ databases">
        <title>Genomic Encyclopedia of Archaeal and Bacterial Type Strains, Phase II (KMG-II): from individual species to whole genera.</title>
        <authorList>
            <person name="Goeker M."/>
        </authorList>
    </citation>
    <scope>NUCLEOTIDE SEQUENCE [LARGE SCALE GENOMIC DNA]</scope>
    <source>
        <strain evidence="4 5">ATCC BAA-1881</strain>
    </source>
</reference>
<dbReference type="CDD" id="cd01398">
    <property type="entry name" value="RPI_A"/>
    <property type="match status" value="1"/>
</dbReference>
<dbReference type="Gene3D" id="3.30.70.260">
    <property type="match status" value="1"/>
</dbReference>
<gene>
    <name evidence="3" type="primary">rpiA</name>
    <name evidence="4" type="ORF">EI42_00555</name>
</gene>
<comment type="caution">
    <text evidence="4">The sequence shown here is derived from an EMBL/GenBank/DDBJ whole genome shotgun (WGS) entry which is preliminary data.</text>
</comment>
<dbReference type="InterPro" id="IPR004788">
    <property type="entry name" value="Ribose5P_isomerase_type_A"/>
</dbReference>
<evidence type="ECO:0000256" key="1">
    <source>
        <dbReference type="ARBA" id="ARBA00001713"/>
    </source>
</evidence>
<keyword evidence="2 3" id="KW-0413">Isomerase</keyword>
<dbReference type="OrthoDB" id="5870696at2"/>
<dbReference type="Proteomes" id="UP000248806">
    <property type="component" value="Unassembled WGS sequence"/>
</dbReference>
<dbReference type="GO" id="GO:0004751">
    <property type="term" value="F:ribose-5-phosphate isomerase activity"/>
    <property type="evidence" value="ECO:0007669"/>
    <property type="project" value="UniProtKB-UniRule"/>
</dbReference>
<evidence type="ECO:0000313" key="5">
    <source>
        <dbReference type="Proteomes" id="UP000248806"/>
    </source>
</evidence>
<protein>
    <recommendedName>
        <fullName evidence="3">Ribose-5-phosphate isomerase A</fullName>
        <ecNumber evidence="3">5.3.1.6</ecNumber>
    </recommendedName>
    <alternativeName>
        <fullName evidence="3">Phosphoriboisomerase A</fullName>
        <shortName evidence="3">PRI</shortName>
    </alternativeName>
</protein>
<comment type="pathway">
    <text evidence="3">Carbohydrate degradation; pentose phosphate pathway; D-ribose 5-phosphate from D-ribulose 5-phosphate (non-oxidative stage): step 1/1.</text>
</comment>
<feature type="active site" description="Proton acceptor" evidence="3">
    <location>
        <position position="111"/>
    </location>
</feature>
<dbReference type="Pfam" id="PF06026">
    <property type="entry name" value="Rib_5-P_isom_A"/>
    <property type="match status" value="1"/>
</dbReference>
<dbReference type="AlphaFoldDB" id="A0A326UET8"/>
<name>A0A326UET8_THEHA</name>
<dbReference type="EC" id="5.3.1.6" evidence="3"/>
<dbReference type="GO" id="GO:0005829">
    <property type="term" value="C:cytosol"/>
    <property type="evidence" value="ECO:0007669"/>
    <property type="project" value="TreeGrafter"/>
</dbReference>
<dbReference type="UniPathway" id="UPA00115">
    <property type="reaction ID" value="UER00412"/>
</dbReference>
<feature type="binding site" evidence="3">
    <location>
        <begin position="102"/>
        <end position="105"/>
    </location>
    <ligand>
        <name>substrate</name>
    </ligand>
</feature>
<sequence>MIPHENLLESWKKAAGTRAAELVEDGMLVGLGTGTTAHYFITALGQRIQEGLQIKGAVSSSLGSQELAKKVGIPVTTLDFNPTLDLYIDGADEIDPFLRLVKGGGGALLREKIVATAARRFVVIADETKLVQRLGTHCPIPAEVVPFAITPVRRRLEALGALVKLRQKPASDAPFITDNGNVILDCTFPDGVADPEAIDTAMQRIVGLVDTGFFLKMAEEAIIAGKDGIKVLRPN</sequence>
<comment type="catalytic activity">
    <reaction evidence="1 3">
        <text>aldehydo-D-ribose 5-phosphate = D-ribulose 5-phosphate</text>
        <dbReference type="Rhea" id="RHEA:14657"/>
        <dbReference type="ChEBI" id="CHEBI:58121"/>
        <dbReference type="ChEBI" id="CHEBI:58273"/>
        <dbReference type="EC" id="5.3.1.6"/>
    </reaction>
</comment>
<comment type="subunit">
    <text evidence="3">Homodimer.</text>
</comment>
<dbReference type="NCBIfam" id="NF001924">
    <property type="entry name" value="PRK00702.1"/>
    <property type="match status" value="1"/>
</dbReference>
<evidence type="ECO:0000256" key="3">
    <source>
        <dbReference type="HAMAP-Rule" id="MF_00170"/>
    </source>
</evidence>
<dbReference type="InterPro" id="IPR037171">
    <property type="entry name" value="NagB/RpiA_transferase-like"/>
</dbReference>
<dbReference type="Gene3D" id="3.40.50.1360">
    <property type="match status" value="1"/>
</dbReference>
<evidence type="ECO:0000313" key="4">
    <source>
        <dbReference type="EMBL" id="PZW36381.1"/>
    </source>
</evidence>